<gene>
    <name evidence="2" type="ORF">FIBSPDRAFT_144635</name>
</gene>
<protein>
    <submittedName>
        <fullName evidence="2">Uncharacterized protein</fullName>
    </submittedName>
</protein>
<proteinExistence type="predicted"/>
<dbReference type="OrthoDB" id="3215163at2759"/>
<feature type="region of interest" description="Disordered" evidence="1">
    <location>
        <begin position="43"/>
        <end position="171"/>
    </location>
</feature>
<keyword evidence="3" id="KW-1185">Reference proteome</keyword>
<reference evidence="2 3" key="1">
    <citation type="journal article" date="2016" name="Mol. Biol. Evol.">
        <title>Comparative Genomics of Early-Diverging Mushroom-Forming Fungi Provides Insights into the Origins of Lignocellulose Decay Capabilities.</title>
        <authorList>
            <person name="Nagy L.G."/>
            <person name="Riley R."/>
            <person name="Tritt A."/>
            <person name="Adam C."/>
            <person name="Daum C."/>
            <person name="Floudas D."/>
            <person name="Sun H."/>
            <person name="Yadav J.S."/>
            <person name="Pangilinan J."/>
            <person name="Larsson K.H."/>
            <person name="Matsuura K."/>
            <person name="Barry K."/>
            <person name="Labutti K."/>
            <person name="Kuo R."/>
            <person name="Ohm R.A."/>
            <person name="Bhattacharya S.S."/>
            <person name="Shirouzu T."/>
            <person name="Yoshinaga Y."/>
            <person name="Martin F.M."/>
            <person name="Grigoriev I.V."/>
            <person name="Hibbett D.S."/>
        </authorList>
    </citation>
    <scope>NUCLEOTIDE SEQUENCE [LARGE SCALE GENOMIC DNA]</scope>
    <source>
        <strain evidence="2 3">CBS 109695</strain>
    </source>
</reference>
<feature type="compositionally biased region" description="Low complexity" evidence="1">
    <location>
        <begin position="108"/>
        <end position="117"/>
    </location>
</feature>
<sequence length="271" mass="28564">MSSTADANSYPSKRPRISVAPDINSFAVPATSKRVAYKPPAANFQSAFQTGEPKGPIDDGSSEKKKPKAFRTMKPPTLAFGLSGPSASPGNTPRKAAKKVGGHAVQLTSATTTSPTRPRVKPRSESSAVIHAARNPPPQPIASSSKLPAPPNIELKTKSRRPAPPPPVPMINVRAKPAVLKSLQAPKRQALGEELSPSKGLRTISTTHMARATDINSDGGAVSLFSISLQGREVADAEDGLETEMRRGIGLSPVKAGRNKARGFARYTRLA</sequence>
<feature type="compositionally biased region" description="Basic and acidic residues" evidence="1">
    <location>
        <begin position="55"/>
        <end position="64"/>
    </location>
</feature>
<evidence type="ECO:0000313" key="3">
    <source>
        <dbReference type="Proteomes" id="UP000076532"/>
    </source>
</evidence>
<organism evidence="2 3">
    <name type="scientific">Athelia psychrophila</name>
    <dbReference type="NCBI Taxonomy" id="1759441"/>
    <lineage>
        <taxon>Eukaryota</taxon>
        <taxon>Fungi</taxon>
        <taxon>Dikarya</taxon>
        <taxon>Basidiomycota</taxon>
        <taxon>Agaricomycotina</taxon>
        <taxon>Agaricomycetes</taxon>
        <taxon>Agaricomycetidae</taxon>
        <taxon>Atheliales</taxon>
        <taxon>Atheliaceae</taxon>
        <taxon>Athelia</taxon>
    </lineage>
</organism>
<dbReference type="AlphaFoldDB" id="A0A166T2V4"/>
<dbReference type="EMBL" id="KV417495">
    <property type="protein sequence ID" value="KZP30125.1"/>
    <property type="molecule type" value="Genomic_DNA"/>
</dbReference>
<evidence type="ECO:0000313" key="2">
    <source>
        <dbReference type="EMBL" id="KZP30125.1"/>
    </source>
</evidence>
<evidence type="ECO:0000256" key="1">
    <source>
        <dbReference type="SAM" id="MobiDB-lite"/>
    </source>
</evidence>
<name>A0A166T2V4_9AGAM</name>
<dbReference type="Proteomes" id="UP000076532">
    <property type="component" value="Unassembled WGS sequence"/>
</dbReference>
<accession>A0A166T2V4</accession>